<comment type="subcellular location">
    <subcellularLocation>
        <location evidence="7 8">Cytoplasm</location>
    </subcellularLocation>
</comment>
<gene>
    <name evidence="7" type="primary">murE</name>
    <name evidence="11" type="ORF">SAMN02745150_00126</name>
</gene>
<keyword evidence="7" id="KW-0963">Cytoplasm</keyword>
<evidence type="ECO:0000313" key="12">
    <source>
        <dbReference type="Proteomes" id="UP000240042"/>
    </source>
</evidence>
<keyword evidence="7 8" id="KW-0133">Cell shape</keyword>
<keyword evidence="7" id="KW-0460">Magnesium</keyword>
<keyword evidence="7 8" id="KW-0961">Cell wall biogenesis/degradation</keyword>
<keyword evidence="6 7" id="KW-0131">Cell cycle</keyword>
<organism evidence="11 12">
    <name type="scientific">Brevinema andersonii</name>
    <dbReference type="NCBI Taxonomy" id="34097"/>
    <lineage>
        <taxon>Bacteria</taxon>
        <taxon>Pseudomonadati</taxon>
        <taxon>Spirochaetota</taxon>
        <taxon>Spirochaetia</taxon>
        <taxon>Brevinematales</taxon>
        <taxon>Brevinemataceae</taxon>
        <taxon>Brevinema</taxon>
    </lineage>
</organism>
<evidence type="ECO:0000256" key="7">
    <source>
        <dbReference type="HAMAP-Rule" id="MF_00208"/>
    </source>
</evidence>
<reference evidence="12" key="1">
    <citation type="submission" date="2016-10" db="EMBL/GenBank/DDBJ databases">
        <authorList>
            <person name="Varghese N."/>
            <person name="Submissions S."/>
        </authorList>
    </citation>
    <scope>NUCLEOTIDE SEQUENCE [LARGE SCALE GENOMIC DNA]</scope>
    <source>
        <strain evidence="12">ATCC 43811</strain>
    </source>
</reference>
<keyword evidence="3 7" id="KW-0132">Cell division</keyword>
<evidence type="ECO:0000256" key="1">
    <source>
        <dbReference type="ARBA" id="ARBA00005898"/>
    </source>
</evidence>
<keyword evidence="2 7" id="KW-0436">Ligase</keyword>
<dbReference type="PANTHER" id="PTHR23135:SF4">
    <property type="entry name" value="UDP-N-ACETYLMURAMOYL-L-ALANYL-D-GLUTAMATE--2,6-DIAMINOPIMELATE LIGASE MURE HOMOLOG, CHLOROPLASTIC"/>
    <property type="match status" value="1"/>
</dbReference>
<dbReference type="GO" id="GO:0005524">
    <property type="term" value="F:ATP binding"/>
    <property type="evidence" value="ECO:0007669"/>
    <property type="project" value="UniProtKB-UniRule"/>
</dbReference>
<dbReference type="Pfam" id="PF08245">
    <property type="entry name" value="Mur_ligase_M"/>
    <property type="match status" value="1"/>
</dbReference>
<dbReference type="GO" id="GO:0005737">
    <property type="term" value="C:cytoplasm"/>
    <property type="evidence" value="ECO:0007669"/>
    <property type="project" value="UniProtKB-SubCell"/>
</dbReference>
<keyword evidence="12" id="KW-1185">Reference proteome</keyword>
<comment type="similarity">
    <text evidence="1 7">Belongs to the MurCDEF family. MurE subfamily.</text>
</comment>
<evidence type="ECO:0000256" key="8">
    <source>
        <dbReference type="RuleBase" id="RU004135"/>
    </source>
</evidence>
<dbReference type="OrthoDB" id="9800958at2"/>
<dbReference type="GO" id="GO:0051301">
    <property type="term" value="P:cell division"/>
    <property type="evidence" value="ECO:0007669"/>
    <property type="project" value="UniProtKB-KW"/>
</dbReference>
<dbReference type="Gene3D" id="3.90.190.20">
    <property type="entry name" value="Mur ligase, C-terminal domain"/>
    <property type="match status" value="1"/>
</dbReference>
<dbReference type="GO" id="GO:0008765">
    <property type="term" value="F:UDP-N-acetylmuramoylalanyl-D-glutamate-2,6-diaminopimelate ligase activity"/>
    <property type="evidence" value="ECO:0007669"/>
    <property type="project" value="UniProtKB-UniRule"/>
</dbReference>
<feature type="domain" description="Mur ligase central" evidence="10">
    <location>
        <begin position="106"/>
        <end position="309"/>
    </location>
</feature>
<dbReference type="EMBL" id="FOKY01000001">
    <property type="protein sequence ID" value="SFB67946.1"/>
    <property type="molecule type" value="Genomic_DNA"/>
</dbReference>
<dbReference type="InterPro" id="IPR035911">
    <property type="entry name" value="MurE/MurF_N"/>
</dbReference>
<dbReference type="PANTHER" id="PTHR23135">
    <property type="entry name" value="MUR LIGASE FAMILY MEMBER"/>
    <property type="match status" value="1"/>
</dbReference>
<accession>A0A1I1D0U9</accession>
<dbReference type="Gene3D" id="3.40.1190.10">
    <property type="entry name" value="Mur-like, catalytic domain"/>
    <property type="match status" value="1"/>
</dbReference>
<feature type="binding site" evidence="7">
    <location>
        <begin position="150"/>
        <end position="151"/>
    </location>
    <ligand>
        <name>UDP-N-acetyl-alpha-D-muramoyl-L-alanyl-D-glutamate</name>
        <dbReference type="ChEBI" id="CHEBI:83900"/>
    </ligand>
</feature>
<comment type="cofactor">
    <cofactor evidence="7">
        <name>Mg(2+)</name>
        <dbReference type="ChEBI" id="CHEBI:18420"/>
    </cofactor>
</comment>
<dbReference type="HAMAP" id="MF_00208">
    <property type="entry name" value="MurE"/>
    <property type="match status" value="1"/>
</dbReference>
<feature type="modified residue" description="N6-carboxylysine" evidence="7">
    <location>
        <position position="217"/>
    </location>
</feature>
<dbReference type="NCBIfam" id="TIGR01085">
    <property type="entry name" value="murE"/>
    <property type="match status" value="1"/>
</dbReference>
<dbReference type="InterPro" id="IPR013221">
    <property type="entry name" value="Mur_ligase_cen"/>
</dbReference>
<dbReference type="InterPro" id="IPR036615">
    <property type="entry name" value="Mur_ligase_C_dom_sf"/>
</dbReference>
<evidence type="ECO:0000259" key="10">
    <source>
        <dbReference type="Pfam" id="PF08245"/>
    </source>
</evidence>
<evidence type="ECO:0000256" key="3">
    <source>
        <dbReference type="ARBA" id="ARBA00022618"/>
    </source>
</evidence>
<comment type="PTM">
    <text evidence="7">Carboxylation is probably crucial for Mg(2+) binding and, consequently, for the gamma-phosphate positioning of ATP.</text>
</comment>
<dbReference type="InterPro" id="IPR005761">
    <property type="entry name" value="UDP-N-AcMur-Glu-dNH2Pim_ligase"/>
</dbReference>
<feature type="domain" description="Mur ligase C-terminal" evidence="9">
    <location>
        <begin position="329"/>
        <end position="457"/>
    </location>
</feature>
<dbReference type="GO" id="GO:0009252">
    <property type="term" value="P:peptidoglycan biosynthetic process"/>
    <property type="evidence" value="ECO:0007669"/>
    <property type="project" value="UniProtKB-UniRule"/>
</dbReference>
<dbReference type="RefSeq" id="WP_092317156.1">
    <property type="nucleotide sequence ID" value="NZ_FOKY01000001.1"/>
</dbReference>
<evidence type="ECO:0000256" key="2">
    <source>
        <dbReference type="ARBA" id="ARBA00022598"/>
    </source>
</evidence>
<sequence>MRLHDFFSDAPYDTEILSIENDSRNAEVGVLFVAYAGFEKDLHVFVPDAYRRGCRYFVVSDSRKQEFADQFPDALFFGSDNLPKELSRLVLEFYAYPDRKLCLIGVTGTNGKTTTATLIDTALRNLGEQTAFFGTTEWRIGLESLPALNTTPDLLTLVRMLKSAEDSQIKFVIMEVSSHALSLGRVEGLAFDCAIFTNLTQDHLDFHETIEDYFLAKRRFFTDILGPSPKKNKKAFINADCPYGQQILQVLGERGVPSESFSLENAGSLNALVYEISAQGSRFEVSGETLSTSIPGLVNVYNTLAAYAVLKYLQFNQAAEALESVQVPGRMQKLTAPDRVVFVVDYAHTPDALKQAVAVLKMVQTEDTRLITVFGSGGDRDKTKRPLMAQAVLESDAIIVTSDNPRTEDPQSIIDDILGGFPKMRQNLYVEPDRAKAVHLAYSLAEPGDIVLVAGKGHEKYQIIGTEKIYFSDEQCIQNLWGREGGL</sequence>
<dbReference type="SUPFAM" id="SSF53623">
    <property type="entry name" value="MurD-like peptide ligases, catalytic domain"/>
    <property type="match status" value="1"/>
</dbReference>
<comment type="function">
    <text evidence="7">Catalyzes the addition of meso-diaminopimelic acid to the nucleotide precursor UDP-N-acetylmuramoyl-L-alanyl-D-glutamate (UMAG) in the biosynthesis of bacterial cell-wall peptidoglycan.</text>
</comment>
<dbReference type="SUPFAM" id="SSF63418">
    <property type="entry name" value="MurE/MurF N-terminal domain"/>
    <property type="match status" value="1"/>
</dbReference>
<feature type="binding site" evidence="7">
    <location>
        <position position="149"/>
    </location>
    <ligand>
        <name>UDP-N-acetyl-alpha-D-muramoyl-L-alanyl-D-glutamate</name>
        <dbReference type="ChEBI" id="CHEBI:83900"/>
    </ligand>
</feature>
<feature type="binding site" evidence="7">
    <location>
        <position position="380"/>
    </location>
    <ligand>
        <name>meso-2,6-diaminopimelate</name>
        <dbReference type="ChEBI" id="CHEBI:57791"/>
    </ligand>
</feature>
<dbReference type="UniPathway" id="UPA00219"/>
<feature type="short sequence motif" description="Meso-diaminopimelate recognition motif" evidence="7">
    <location>
        <begin position="403"/>
        <end position="406"/>
    </location>
</feature>
<feature type="binding site" evidence="7">
    <location>
        <position position="177"/>
    </location>
    <ligand>
        <name>UDP-N-acetyl-alpha-D-muramoyl-L-alanyl-D-glutamate</name>
        <dbReference type="ChEBI" id="CHEBI:83900"/>
    </ligand>
</feature>
<keyword evidence="4 7" id="KW-0547">Nucleotide-binding</keyword>
<evidence type="ECO:0000256" key="4">
    <source>
        <dbReference type="ARBA" id="ARBA00022741"/>
    </source>
</evidence>
<dbReference type="AlphaFoldDB" id="A0A1I1D0U9"/>
<dbReference type="STRING" id="34097.SAMN02745150_00126"/>
<evidence type="ECO:0000256" key="5">
    <source>
        <dbReference type="ARBA" id="ARBA00022840"/>
    </source>
</evidence>
<name>A0A1I1D0U9_BREAD</name>
<keyword evidence="5 7" id="KW-0067">ATP-binding</keyword>
<feature type="binding site" evidence="7">
    <location>
        <begin position="403"/>
        <end position="406"/>
    </location>
    <ligand>
        <name>meso-2,6-diaminopimelate</name>
        <dbReference type="ChEBI" id="CHEBI:57791"/>
    </ligand>
</feature>
<comment type="caution">
    <text evidence="7">Lacks conserved residue(s) required for the propagation of feature annotation.</text>
</comment>
<dbReference type="InterPro" id="IPR004101">
    <property type="entry name" value="Mur_ligase_C"/>
</dbReference>
<dbReference type="InterPro" id="IPR036565">
    <property type="entry name" value="Mur-like_cat_sf"/>
</dbReference>
<feature type="binding site" evidence="7">
    <location>
        <begin position="108"/>
        <end position="114"/>
    </location>
    <ligand>
        <name>ATP</name>
        <dbReference type="ChEBI" id="CHEBI:30616"/>
    </ligand>
</feature>
<feature type="binding site" evidence="7">
    <location>
        <position position="459"/>
    </location>
    <ligand>
        <name>meso-2,6-diaminopimelate</name>
        <dbReference type="ChEBI" id="CHEBI:57791"/>
    </ligand>
</feature>
<dbReference type="Pfam" id="PF02875">
    <property type="entry name" value="Mur_ligase_C"/>
    <property type="match status" value="1"/>
</dbReference>
<keyword evidence="7 8" id="KW-0573">Peptidoglycan synthesis</keyword>
<feature type="binding site" evidence="7">
    <location>
        <position position="185"/>
    </location>
    <ligand>
        <name>UDP-N-acetyl-alpha-D-muramoyl-L-alanyl-D-glutamate</name>
        <dbReference type="ChEBI" id="CHEBI:83900"/>
    </ligand>
</feature>
<dbReference type="GO" id="GO:0000287">
    <property type="term" value="F:magnesium ion binding"/>
    <property type="evidence" value="ECO:0007669"/>
    <property type="project" value="UniProtKB-UniRule"/>
</dbReference>
<comment type="catalytic activity">
    <reaction evidence="7">
        <text>UDP-N-acetyl-alpha-D-muramoyl-L-alanyl-D-glutamate + meso-2,6-diaminopimelate + ATP = UDP-N-acetyl-alpha-D-muramoyl-L-alanyl-gamma-D-glutamyl-meso-2,6-diaminopimelate + ADP + phosphate + H(+)</text>
        <dbReference type="Rhea" id="RHEA:23676"/>
        <dbReference type="ChEBI" id="CHEBI:15378"/>
        <dbReference type="ChEBI" id="CHEBI:30616"/>
        <dbReference type="ChEBI" id="CHEBI:43474"/>
        <dbReference type="ChEBI" id="CHEBI:57791"/>
        <dbReference type="ChEBI" id="CHEBI:83900"/>
        <dbReference type="ChEBI" id="CHEBI:83905"/>
        <dbReference type="ChEBI" id="CHEBI:456216"/>
        <dbReference type="EC" id="6.3.2.13"/>
    </reaction>
</comment>
<dbReference type="GO" id="GO:0071555">
    <property type="term" value="P:cell wall organization"/>
    <property type="evidence" value="ECO:0007669"/>
    <property type="project" value="UniProtKB-KW"/>
</dbReference>
<proteinExistence type="inferred from homology"/>
<feature type="binding site" evidence="7">
    <location>
        <position position="23"/>
    </location>
    <ligand>
        <name>UDP-N-acetyl-alpha-D-muramoyl-L-alanyl-D-glutamate</name>
        <dbReference type="ChEBI" id="CHEBI:83900"/>
    </ligand>
</feature>
<feature type="binding site" evidence="7">
    <location>
        <position position="455"/>
    </location>
    <ligand>
        <name>meso-2,6-diaminopimelate</name>
        <dbReference type="ChEBI" id="CHEBI:57791"/>
    </ligand>
</feature>
<dbReference type="SUPFAM" id="SSF53244">
    <property type="entry name" value="MurD-like peptide ligases, peptide-binding domain"/>
    <property type="match status" value="1"/>
</dbReference>
<dbReference type="EC" id="6.3.2.13" evidence="7"/>
<evidence type="ECO:0000256" key="6">
    <source>
        <dbReference type="ARBA" id="ARBA00023306"/>
    </source>
</evidence>
<dbReference type="Gene3D" id="3.40.1390.10">
    <property type="entry name" value="MurE/MurF, N-terminal domain"/>
    <property type="match status" value="1"/>
</dbReference>
<dbReference type="NCBIfam" id="NF001126">
    <property type="entry name" value="PRK00139.1-4"/>
    <property type="match status" value="1"/>
</dbReference>
<evidence type="ECO:0000313" key="11">
    <source>
        <dbReference type="EMBL" id="SFB67946.1"/>
    </source>
</evidence>
<dbReference type="Proteomes" id="UP000240042">
    <property type="component" value="Unassembled WGS sequence"/>
</dbReference>
<evidence type="ECO:0000259" key="9">
    <source>
        <dbReference type="Pfam" id="PF02875"/>
    </source>
</evidence>
<protein>
    <recommendedName>
        <fullName evidence="7">UDP-N-acetylmuramoyl-L-alanyl-D-glutamate--2,6-diaminopimelate ligase</fullName>
        <ecNumber evidence="7">6.3.2.13</ecNumber>
    </recommendedName>
    <alternativeName>
        <fullName evidence="7">Meso-A2pm-adding enzyme</fullName>
    </alternativeName>
    <alternativeName>
        <fullName evidence="7">Meso-diaminopimelate-adding enzyme</fullName>
    </alternativeName>
    <alternativeName>
        <fullName evidence="7">UDP-MurNAc-L-Ala-D-Glu:meso-diaminopimelate ligase</fullName>
    </alternativeName>
    <alternativeName>
        <fullName evidence="7">UDP-MurNAc-tripeptide synthetase</fullName>
    </alternativeName>
    <alternativeName>
        <fullName evidence="7">UDP-N-acetylmuramyl-tripeptide synthetase</fullName>
    </alternativeName>
</protein>
<dbReference type="GO" id="GO:0008360">
    <property type="term" value="P:regulation of cell shape"/>
    <property type="evidence" value="ECO:0007669"/>
    <property type="project" value="UniProtKB-KW"/>
</dbReference>
<comment type="pathway">
    <text evidence="7 8">Cell wall biogenesis; peptidoglycan biosynthesis.</text>
</comment>